<accession>A0A811VHK9</accession>
<reference evidence="1" key="1">
    <citation type="submission" date="2020-11" db="EMBL/GenBank/DDBJ databases">
        <authorList>
            <person name="Whitehead M."/>
        </authorList>
    </citation>
    <scope>NUCLEOTIDE SEQUENCE</scope>
    <source>
        <strain evidence="1">EGII</strain>
    </source>
</reference>
<protein>
    <submittedName>
        <fullName evidence="1">(Mediterranean fruit fly) hypothetical protein</fullName>
    </submittedName>
</protein>
<dbReference type="Proteomes" id="UP000606786">
    <property type="component" value="Unassembled WGS sequence"/>
</dbReference>
<sequence length="129" mass="14447">MIVVRQVSKAPEYLACQSVQGVGSIRFIKTLKRVDNDWPGNGGTTKGLSPSRSIGTLAFNVVLRVWESLSHMQRRARTAHAQCATHTTHHILASRREMAGMLGKRQIYAEIRFWLAKKGSLHFSATLLF</sequence>
<name>A0A811VHK9_CERCA</name>
<evidence type="ECO:0000313" key="1">
    <source>
        <dbReference type="EMBL" id="CAD7014571.1"/>
    </source>
</evidence>
<keyword evidence="2" id="KW-1185">Reference proteome</keyword>
<dbReference type="AlphaFoldDB" id="A0A811VHK9"/>
<proteinExistence type="predicted"/>
<organism evidence="1 2">
    <name type="scientific">Ceratitis capitata</name>
    <name type="common">Mediterranean fruit fly</name>
    <name type="synonym">Tephritis capitata</name>
    <dbReference type="NCBI Taxonomy" id="7213"/>
    <lineage>
        <taxon>Eukaryota</taxon>
        <taxon>Metazoa</taxon>
        <taxon>Ecdysozoa</taxon>
        <taxon>Arthropoda</taxon>
        <taxon>Hexapoda</taxon>
        <taxon>Insecta</taxon>
        <taxon>Pterygota</taxon>
        <taxon>Neoptera</taxon>
        <taxon>Endopterygota</taxon>
        <taxon>Diptera</taxon>
        <taxon>Brachycera</taxon>
        <taxon>Muscomorpha</taxon>
        <taxon>Tephritoidea</taxon>
        <taxon>Tephritidae</taxon>
        <taxon>Ceratitis</taxon>
        <taxon>Ceratitis</taxon>
    </lineage>
</organism>
<comment type="caution">
    <text evidence="1">The sequence shown here is derived from an EMBL/GenBank/DDBJ whole genome shotgun (WGS) entry which is preliminary data.</text>
</comment>
<gene>
    <name evidence="1" type="ORF">CCAP1982_LOCUS22570</name>
</gene>
<evidence type="ECO:0000313" key="2">
    <source>
        <dbReference type="Proteomes" id="UP000606786"/>
    </source>
</evidence>
<dbReference type="EMBL" id="CAJHJT010000056">
    <property type="protein sequence ID" value="CAD7014571.1"/>
    <property type="molecule type" value="Genomic_DNA"/>
</dbReference>